<dbReference type="Pfam" id="PF20178">
    <property type="entry name" value="ToxA_N"/>
    <property type="match status" value="1"/>
</dbReference>
<proteinExistence type="predicted"/>
<feature type="domain" description="Dermonecrotic toxin N-terminal" evidence="2">
    <location>
        <begin position="380"/>
        <end position="627"/>
    </location>
</feature>
<evidence type="ECO:0000256" key="1">
    <source>
        <dbReference type="SAM" id="MobiDB-lite"/>
    </source>
</evidence>
<keyword evidence="4" id="KW-1185">Reference proteome</keyword>
<evidence type="ECO:0000259" key="2">
    <source>
        <dbReference type="Pfam" id="PF20178"/>
    </source>
</evidence>
<name>A0ABW8R923_9PSED</name>
<sequence length="1583" mass="176424">MTLSDPAPSTITPLIDAVSAQFAARPDLSHVAMLLLAGLINRSYPSLSISLSRTLLATPSADGGWTYRPLMQLVMTFLANGTPPDFSNRHGRACFLSDFPPAPLRRAHGYPLDLSVIAGFVSSLAWTLPIALQNKLAHYWDELTDTGINRWGWLGEVLRDALCISATSQASLDENERGMLEQIISYPDRDHRKTRFGNAAVHAYCPQAILKGAGQEQAVLGVDLLLQHSINGQSRVLLCRPAGTCERFTSMDAALQAWSQRVTQDIVVEQINLQSIEPDGNLFDTQAAALLNQQLDRLGRLKLPAHQDLETLQALYRDITDLTTELRSSFTPSAAALTTLRAKVPAWLRNASAADRTRYRHYSLKLASAKKRSQGLTFLSDIPDIHTFARTALLEQLQLDGIRLNEANPEQPTPTQLQPDDLVLTFSVAAGYPGGAGFVEKVHMSLTELAIKNLQGQPRGELSVAHRNALPLPDWLTPRYITGSGGLIQQVNIGKAYPDLLKSKLLGDSDAVHQRQQHFAEQTIVQLPMQALEQSIQQQNGFTAQGAAYVAAVVADHVDERHVDAQPVVIRHLALVRKPQALADIVANMYIIESQSGESGPHILYRPLYADSLQQFPSRRQLLEAIATPGALQNSVLTWLSDGARPIYDNGGFQQPHYVRFGRGDEFELPEVPAPAALAQDGASDELLQFLSNGQLMQYLYGSNARALVDQADRDSVSNAESRWRVFLEGAGLLFNTLLLPLARGPFMLAGWLLGLMASAAKDIPALESPDPVARELAIADLLLNVGMLMFQLVPSVTPAPHPLPSGTRQQALRSLAPRIAEQWPEPPAPVIKQGPVLLEGVWPEPSNTVFDFSFSSARERLTPSQQQRLKRFELPTPETLPSQILTGSRKGLYKLMDDWYAVIDSRWYRVRLESGRGVVIVDPFDASRNGPYLKSDGKGGWSLDLALRLCGGMPPRRIATERLRKDQRKAHLNKALEHYLMPRQELRDGAMVTVPSEQQVLQNRVDVAEGVMNLAGNDPRYAEKAQSSRQRYNTELQAQLQGYTRVLETRQERAELGIALSAELTGNLLENTVISARKVVVIADMDRKALYGANPDFIGTARQAFAASLIDPPRFNQFVQAVSEIGSRQNLALELKDRSLLELFNLGPSGAERYTRLTQGRPSELTALAAKYSQLQNLKYLSHKNRELGSFVNELDELFTPLNRQVHTHSELNTFNFTPEDRLAVLDSLLQHYGQALDAVQGLAIVHADDLDMTYFPQTRTILEELYQDVLLKLAAEIKPEATPIKQPPKKPMSATGRPQKKVIKTRRQGVLIGDLKPAGTTLPIDVVELRAEEDDRLLATYSQHENRWDKVREERGPSHPEMPPDTRALPVVKGKARKQLKGLEATLQRQKGYAKVSRFPIEIQESLEYEARAFSQLADELQRAIEAQPEDQQTAADRTLLDEMRQASTTLITQGQALRIERTLALLPTDSHLAYLFEQNHVQVASLDSRIASTGERRDFYQEYAINDKRGYPLWYAHIHYPNVDTPKLEYSVAHAKTRKQRRESYYSLLAKARNPHEVVEIHRGTLSRELVERWFLPLVP</sequence>
<evidence type="ECO:0000313" key="4">
    <source>
        <dbReference type="Proteomes" id="UP001623008"/>
    </source>
</evidence>
<gene>
    <name evidence="3" type="ORF">ACJEBJ_27180</name>
</gene>
<dbReference type="Proteomes" id="UP001623008">
    <property type="component" value="Unassembled WGS sequence"/>
</dbReference>
<protein>
    <recommendedName>
        <fullName evidence="2">Dermonecrotic toxin N-terminal domain-containing protein</fullName>
    </recommendedName>
</protein>
<organism evidence="3 4">
    <name type="scientific">Pseudomonas pergaminensis</name>
    <dbReference type="NCBI Taxonomy" id="2853159"/>
    <lineage>
        <taxon>Bacteria</taxon>
        <taxon>Pseudomonadati</taxon>
        <taxon>Pseudomonadota</taxon>
        <taxon>Gammaproteobacteria</taxon>
        <taxon>Pseudomonadales</taxon>
        <taxon>Pseudomonadaceae</taxon>
        <taxon>Pseudomonas</taxon>
    </lineage>
</organism>
<evidence type="ECO:0000313" key="3">
    <source>
        <dbReference type="EMBL" id="MFK9007812.1"/>
    </source>
</evidence>
<dbReference type="RefSeq" id="WP_406599676.1">
    <property type="nucleotide sequence ID" value="NZ_JBJHQF010000069.1"/>
</dbReference>
<reference evidence="3 4" key="1">
    <citation type="submission" date="2024-11" db="EMBL/GenBank/DDBJ databases">
        <authorList>
            <person name="Lucas J.A."/>
        </authorList>
    </citation>
    <scope>NUCLEOTIDE SEQUENCE [LARGE SCALE GENOMIC DNA]</scope>
    <source>
        <strain evidence="3 4">Z 7.15</strain>
    </source>
</reference>
<dbReference type="EMBL" id="JBJHQF010000069">
    <property type="protein sequence ID" value="MFK9007812.1"/>
    <property type="molecule type" value="Genomic_DNA"/>
</dbReference>
<comment type="caution">
    <text evidence="3">The sequence shown here is derived from an EMBL/GenBank/DDBJ whole genome shotgun (WGS) entry which is preliminary data.</text>
</comment>
<feature type="region of interest" description="Disordered" evidence="1">
    <location>
        <begin position="1284"/>
        <end position="1305"/>
    </location>
</feature>
<accession>A0ABW8R923</accession>
<dbReference type="InterPro" id="IPR046673">
    <property type="entry name" value="ToxA_N"/>
</dbReference>